<dbReference type="InterPro" id="IPR036728">
    <property type="entry name" value="PBP_GOBP_sf"/>
</dbReference>
<dbReference type="InterPro" id="IPR006170">
    <property type="entry name" value="PBP/GOBP"/>
</dbReference>
<feature type="chain" id="PRO_5027083359" evidence="1">
    <location>
        <begin position="23"/>
        <end position="151"/>
    </location>
</feature>
<dbReference type="SUPFAM" id="SSF47565">
    <property type="entry name" value="Insect pheromone/odorant-binding proteins"/>
    <property type="match status" value="1"/>
</dbReference>
<dbReference type="RefSeq" id="XP_028028423.1">
    <property type="nucleotide sequence ID" value="XM_028172622.1"/>
</dbReference>
<proteinExistence type="predicted"/>
<protein>
    <submittedName>
        <fullName evidence="3">Uncharacterized protein LOC114241702</fullName>
    </submittedName>
</protein>
<sequence length="151" mass="17502">MFYPFRFTLLFYGLFVIYLVRAEPEKENHFTLALKKTLFSTARSCMSHVNANETDLEYLRKDPPFPDKAACIIKCLLEKIGVVKNNKYSKMGFLTAVSPLVFTNKKKLDHYKSVSENCEKEINHDQTTECELGNEVVSCIFKYAPELHFKT</sequence>
<name>A0A6J2JGK5_BOMMA</name>
<accession>A0A6J2JGK5</accession>
<dbReference type="GeneID" id="114241702"/>
<evidence type="ECO:0000313" key="3">
    <source>
        <dbReference type="RefSeq" id="XP_028028423.1"/>
    </source>
</evidence>
<evidence type="ECO:0000256" key="1">
    <source>
        <dbReference type="SAM" id="SignalP"/>
    </source>
</evidence>
<dbReference type="KEGG" id="bman:114241702"/>
<keyword evidence="2" id="KW-1185">Reference proteome</keyword>
<keyword evidence="1" id="KW-0732">Signal</keyword>
<gene>
    <name evidence="3" type="primary">LOC114241702</name>
</gene>
<dbReference type="CTD" id="259247"/>
<dbReference type="Proteomes" id="UP000504629">
    <property type="component" value="Unplaced"/>
</dbReference>
<dbReference type="OrthoDB" id="6595846at2759"/>
<organism evidence="2 3">
    <name type="scientific">Bombyx mandarina</name>
    <name type="common">Wild silk moth</name>
    <name type="synonym">Wild silkworm</name>
    <dbReference type="NCBI Taxonomy" id="7092"/>
    <lineage>
        <taxon>Eukaryota</taxon>
        <taxon>Metazoa</taxon>
        <taxon>Ecdysozoa</taxon>
        <taxon>Arthropoda</taxon>
        <taxon>Hexapoda</taxon>
        <taxon>Insecta</taxon>
        <taxon>Pterygota</taxon>
        <taxon>Neoptera</taxon>
        <taxon>Endopterygota</taxon>
        <taxon>Lepidoptera</taxon>
        <taxon>Glossata</taxon>
        <taxon>Ditrysia</taxon>
        <taxon>Bombycoidea</taxon>
        <taxon>Bombycidae</taxon>
        <taxon>Bombycinae</taxon>
        <taxon>Bombyx</taxon>
    </lineage>
</organism>
<feature type="signal peptide" evidence="1">
    <location>
        <begin position="1"/>
        <end position="22"/>
    </location>
</feature>
<dbReference type="CDD" id="cd23992">
    <property type="entry name" value="PBP_GOBP"/>
    <property type="match status" value="1"/>
</dbReference>
<dbReference type="Gene3D" id="1.10.238.20">
    <property type="entry name" value="Pheromone/general odorant binding protein domain"/>
    <property type="match status" value="1"/>
</dbReference>
<dbReference type="Pfam" id="PF01395">
    <property type="entry name" value="PBP_GOBP"/>
    <property type="match status" value="1"/>
</dbReference>
<dbReference type="AlphaFoldDB" id="A0A6J2JGK5"/>
<dbReference type="SMR" id="A0A6J2JGK5"/>
<dbReference type="GO" id="GO:0005549">
    <property type="term" value="F:odorant binding"/>
    <property type="evidence" value="ECO:0007669"/>
    <property type="project" value="InterPro"/>
</dbReference>
<evidence type="ECO:0000313" key="2">
    <source>
        <dbReference type="Proteomes" id="UP000504629"/>
    </source>
</evidence>
<reference evidence="3" key="1">
    <citation type="submission" date="2025-08" db="UniProtKB">
        <authorList>
            <consortium name="RefSeq"/>
        </authorList>
    </citation>
    <scope>IDENTIFICATION</scope>
    <source>
        <tissue evidence="3">Silk gland</tissue>
    </source>
</reference>